<feature type="region of interest" description="Disordered" evidence="6">
    <location>
        <begin position="612"/>
        <end position="631"/>
    </location>
</feature>
<evidence type="ECO:0000313" key="9">
    <source>
        <dbReference type="Proteomes" id="UP000054498"/>
    </source>
</evidence>
<evidence type="ECO:0000256" key="2">
    <source>
        <dbReference type="ARBA" id="ARBA00009045"/>
    </source>
</evidence>
<keyword evidence="5" id="KW-0472">Membrane</keyword>
<dbReference type="GO" id="GO:0004252">
    <property type="term" value="F:serine-type endopeptidase activity"/>
    <property type="evidence" value="ECO:0007669"/>
    <property type="project" value="InterPro"/>
</dbReference>
<accession>A0A0D2LXW4</accession>
<dbReference type="RefSeq" id="XP_013895264.1">
    <property type="nucleotide sequence ID" value="XM_014039810.1"/>
</dbReference>
<dbReference type="Gene3D" id="1.20.1540.10">
    <property type="entry name" value="Rhomboid-like"/>
    <property type="match status" value="1"/>
</dbReference>
<feature type="compositionally biased region" description="Gly residues" evidence="6">
    <location>
        <begin position="341"/>
        <end position="350"/>
    </location>
</feature>
<feature type="region of interest" description="Disordered" evidence="6">
    <location>
        <begin position="331"/>
        <end position="365"/>
    </location>
</feature>
<dbReference type="EMBL" id="KK103096">
    <property type="protein sequence ID" value="KIY96244.1"/>
    <property type="molecule type" value="Genomic_DNA"/>
</dbReference>
<proteinExistence type="inferred from homology"/>
<dbReference type="GeneID" id="25729008"/>
<feature type="domain" description="Peptidase S54 rhomboid" evidence="7">
    <location>
        <begin position="69"/>
        <end position="207"/>
    </location>
</feature>
<dbReference type="KEGG" id="mng:MNEG_11718"/>
<evidence type="ECO:0000256" key="5">
    <source>
        <dbReference type="ARBA" id="ARBA00023136"/>
    </source>
</evidence>
<sequence length="644" mass="64539">MLGVLATPPDPLGLLRPQRQRGALDFGSPLRRCTDTLLVANAVMFAAQWLTRDALTLWGAKVNALVAAGQVWRLLTSSLLHTSLFHLLINSHALHTIGPHLELVSGRPRFAAVYVAGALAGTTASFLLTPAPSVGASAALFGVGAALGVFYWRHKGLLGERSDYVLRQLGVTLVVNLAYSLANRRVDNWGHLGGMVGGAAVAALLGPRLVRDEASGGITDSPPWPVLAQQGGVGAALGARAAKPEGKATVIMSRDGATRAVSTLLYKKDKRWDPGAPQPKGFNAILDDAASRAAAGVAAAAGKQAGSAARRVSEIALQDEGYIYRQLVAPASPQGGERGEGGGGDGAGDGGGRRRLMPSRSSRIARGRAVLARKVRFGEPSLPSPSATAAGAGAATPDFVVVGGARGRQCSSGEAAGGGTLPAARGAARSPVRQAAAVRLQAGRGSASCGGGSGGSGKMAMAQARGAVVELPRAQGITPAQNGDGFGGAAGGAQLMVRVSASSGSGEREPAAGATLPSSSGGVGGGGNGGGCAAVSQWLGRADGEEQGDRGTTSAGNLADKELTRLRAATQRLALPPEPASPGEGFRPLAAIPAAIFDRTADGVRISAATVPTQSPVAGGPSDSGKGGLLAGAKKVGRGVLDRW</sequence>
<dbReference type="Pfam" id="PF01694">
    <property type="entry name" value="Rhomboid"/>
    <property type="match status" value="1"/>
</dbReference>
<keyword evidence="4" id="KW-1133">Transmembrane helix</keyword>
<evidence type="ECO:0000256" key="3">
    <source>
        <dbReference type="ARBA" id="ARBA00022692"/>
    </source>
</evidence>
<evidence type="ECO:0000259" key="7">
    <source>
        <dbReference type="Pfam" id="PF01694"/>
    </source>
</evidence>
<dbReference type="SUPFAM" id="SSF144091">
    <property type="entry name" value="Rhomboid-like"/>
    <property type="match status" value="1"/>
</dbReference>
<comment type="subcellular location">
    <subcellularLocation>
        <location evidence="1">Membrane</location>
        <topology evidence="1">Multi-pass membrane protein</topology>
    </subcellularLocation>
</comment>
<dbReference type="GO" id="GO:0016020">
    <property type="term" value="C:membrane"/>
    <property type="evidence" value="ECO:0007669"/>
    <property type="project" value="UniProtKB-SubCell"/>
</dbReference>
<feature type="compositionally biased region" description="Basic residues" evidence="6">
    <location>
        <begin position="353"/>
        <end position="365"/>
    </location>
</feature>
<protein>
    <recommendedName>
        <fullName evidence="7">Peptidase S54 rhomboid domain-containing protein</fullName>
    </recommendedName>
</protein>
<organism evidence="8 9">
    <name type="scientific">Monoraphidium neglectum</name>
    <dbReference type="NCBI Taxonomy" id="145388"/>
    <lineage>
        <taxon>Eukaryota</taxon>
        <taxon>Viridiplantae</taxon>
        <taxon>Chlorophyta</taxon>
        <taxon>core chlorophytes</taxon>
        <taxon>Chlorophyceae</taxon>
        <taxon>CS clade</taxon>
        <taxon>Sphaeropleales</taxon>
        <taxon>Selenastraceae</taxon>
        <taxon>Monoraphidium</taxon>
    </lineage>
</organism>
<comment type="similarity">
    <text evidence="2">Belongs to the peptidase S54 family.</text>
</comment>
<dbReference type="InterPro" id="IPR022764">
    <property type="entry name" value="Peptidase_S54_rhomboid_dom"/>
</dbReference>
<name>A0A0D2LXW4_9CHLO</name>
<reference evidence="8 9" key="1">
    <citation type="journal article" date="2013" name="BMC Genomics">
        <title>Reconstruction of the lipid metabolism for the microalga Monoraphidium neglectum from its genome sequence reveals characteristics suitable for biofuel production.</title>
        <authorList>
            <person name="Bogen C."/>
            <person name="Al-Dilaimi A."/>
            <person name="Albersmeier A."/>
            <person name="Wichmann J."/>
            <person name="Grundmann M."/>
            <person name="Rupp O."/>
            <person name="Lauersen K.J."/>
            <person name="Blifernez-Klassen O."/>
            <person name="Kalinowski J."/>
            <person name="Goesmann A."/>
            <person name="Mussgnug J.H."/>
            <person name="Kruse O."/>
        </authorList>
    </citation>
    <scope>NUCLEOTIDE SEQUENCE [LARGE SCALE GENOMIC DNA]</scope>
    <source>
        <strain evidence="8 9">SAG 48.87</strain>
    </source>
</reference>
<dbReference type="OrthoDB" id="418595at2759"/>
<evidence type="ECO:0000256" key="4">
    <source>
        <dbReference type="ARBA" id="ARBA00022989"/>
    </source>
</evidence>
<dbReference type="AlphaFoldDB" id="A0A0D2LXW4"/>
<evidence type="ECO:0000256" key="1">
    <source>
        <dbReference type="ARBA" id="ARBA00004141"/>
    </source>
</evidence>
<dbReference type="STRING" id="145388.A0A0D2LXW4"/>
<dbReference type="InterPro" id="IPR050925">
    <property type="entry name" value="Rhomboid_protease_S54"/>
</dbReference>
<evidence type="ECO:0000313" key="8">
    <source>
        <dbReference type="EMBL" id="KIY96244.1"/>
    </source>
</evidence>
<evidence type="ECO:0000256" key="6">
    <source>
        <dbReference type="SAM" id="MobiDB-lite"/>
    </source>
</evidence>
<dbReference type="InterPro" id="IPR035952">
    <property type="entry name" value="Rhomboid-like_sf"/>
</dbReference>
<keyword evidence="9" id="KW-1185">Reference proteome</keyword>
<keyword evidence="3" id="KW-0812">Transmembrane</keyword>
<dbReference type="PANTHER" id="PTHR43731:SF26">
    <property type="entry name" value="RHOMBOID-LIKE PROTEIN 10, CHLOROPLASTIC"/>
    <property type="match status" value="1"/>
</dbReference>
<feature type="region of interest" description="Disordered" evidence="6">
    <location>
        <begin position="500"/>
        <end position="529"/>
    </location>
</feature>
<gene>
    <name evidence="8" type="ORF">MNEG_11718</name>
</gene>
<dbReference type="Proteomes" id="UP000054498">
    <property type="component" value="Unassembled WGS sequence"/>
</dbReference>
<dbReference type="PANTHER" id="PTHR43731">
    <property type="entry name" value="RHOMBOID PROTEASE"/>
    <property type="match status" value="1"/>
</dbReference>